<evidence type="ECO:0000313" key="1">
    <source>
        <dbReference type="EMBL" id="EUB59364.1"/>
    </source>
</evidence>
<evidence type="ECO:0000313" key="2">
    <source>
        <dbReference type="Proteomes" id="UP000019149"/>
    </source>
</evidence>
<sequence>MKMGREDMKTMHLELGFTSCAPVIMMLLVALTEGQPIAHAMWGKTPQPTTTDVLLDGAATTMATATIAISDTTATATINDSDIATAHTTDRHSDSASTASTSAAKRPIFERLRETYRAEDYNYDFLREM</sequence>
<dbReference type="KEGG" id="egl:EGR_05718"/>
<dbReference type="CTD" id="36341433"/>
<accession>W6V069</accession>
<proteinExistence type="predicted"/>
<protein>
    <submittedName>
        <fullName evidence="1">Uncharacterized protein</fullName>
    </submittedName>
</protein>
<dbReference type="OrthoDB" id="10503423at2759"/>
<dbReference type="AlphaFoldDB" id="W6V069"/>
<reference evidence="1 2" key="1">
    <citation type="journal article" date="2013" name="Nat. Genet.">
        <title>The genome of the hydatid tapeworm Echinococcus granulosus.</title>
        <authorList>
            <person name="Zheng H."/>
            <person name="Zhang W."/>
            <person name="Zhang L."/>
            <person name="Zhang Z."/>
            <person name="Li J."/>
            <person name="Lu G."/>
            <person name="Zhu Y."/>
            <person name="Wang Y."/>
            <person name="Huang Y."/>
            <person name="Liu J."/>
            <person name="Kang H."/>
            <person name="Chen J."/>
            <person name="Wang L."/>
            <person name="Chen A."/>
            <person name="Yu S."/>
            <person name="Gao Z."/>
            <person name="Jin L."/>
            <person name="Gu W."/>
            <person name="Wang Z."/>
            <person name="Zhao L."/>
            <person name="Shi B."/>
            <person name="Wen H."/>
            <person name="Lin R."/>
            <person name="Jones M.K."/>
            <person name="Brejova B."/>
            <person name="Vinar T."/>
            <person name="Zhao G."/>
            <person name="McManus D.P."/>
            <person name="Chen Z."/>
            <person name="Zhou Y."/>
            <person name="Wang S."/>
        </authorList>
    </citation>
    <scope>NUCLEOTIDE SEQUENCE [LARGE SCALE GENOMIC DNA]</scope>
</reference>
<name>W6V069_ECHGR</name>
<dbReference type="EMBL" id="APAU02000045">
    <property type="protein sequence ID" value="EUB59364.1"/>
    <property type="molecule type" value="Genomic_DNA"/>
</dbReference>
<dbReference type="RefSeq" id="XP_024350560.1">
    <property type="nucleotide sequence ID" value="XM_024494967.1"/>
</dbReference>
<comment type="caution">
    <text evidence="1">The sequence shown here is derived from an EMBL/GenBank/DDBJ whole genome shotgun (WGS) entry which is preliminary data.</text>
</comment>
<keyword evidence="2" id="KW-1185">Reference proteome</keyword>
<dbReference type="Proteomes" id="UP000019149">
    <property type="component" value="Unassembled WGS sequence"/>
</dbReference>
<dbReference type="GeneID" id="36341433"/>
<organism evidence="1 2">
    <name type="scientific">Echinococcus granulosus</name>
    <name type="common">Hydatid tapeworm</name>
    <dbReference type="NCBI Taxonomy" id="6210"/>
    <lineage>
        <taxon>Eukaryota</taxon>
        <taxon>Metazoa</taxon>
        <taxon>Spiralia</taxon>
        <taxon>Lophotrochozoa</taxon>
        <taxon>Platyhelminthes</taxon>
        <taxon>Cestoda</taxon>
        <taxon>Eucestoda</taxon>
        <taxon>Cyclophyllidea</taxon>
        <taxon>Taeniidae</taxon>
        <taxon>Echinococcus</taxon>
        <taxon>Echinococcus granulosus group</taxon>
    </lineage>
</organism>
<gene>
    <name evidence="1" type="ORF">EGR_05718</name>
</gene>